<evidence type="ECO:0000313" key="1">
    <source>
        <dbReference type="EMBL" id="QDS91946.1"/>
    </source>
</evidence>
<organism evidence="1 2">
    <name type="scientific">Roseimaritima multifibrata</name>
    <dbReference type="NCBI Taxonomy" id="1930274"/>
    <lineage>
        <taxon>Bacteria</taxon>
        <taxon>Pseudomonadati</taxon>
        <taxon>Planctomycetota</taxon>
        <taxon>Planctomycetia</taxon>
        <taxon>Pirellulales</taxon>
        <taxon>Pirellulaceae</taxon>
        <taxon>Roseimaritima</taxon>
    </lineage>
</organism>
<dbReference type="RefSeq" id="WP_145350118.1">
    <property type="nucleotide sequence ID" value="NZ_CP036262.1"/>
</dbReference>
<sequence length="203" mass="23552">MSQTERLLSTLEKAFDANPKNLHVAISLTRARLGSGDNKGAETIVRKALSYNEHEPRLHFLLSCILREKPDASEQDLLYHLRRAFTPGDKNYDAQLMHARQVYIMKGHKEAQLFFAELATARVTVSERRKHHFPLDEIFHGRIGNMLATACFIKCDKTHELLFAHETNFLDDSWREVIYDSRVRFKIAFNFRGPVAYDVDFNE</sequence>
<reference evidence="1 2" key="1">
    <citation type="submission" date="2019-02" db="EMBL/GenBank/DDBJ databases">
        <title>Deep-cultivation of Planctomycetes and their phenomic and genomic characterization uncovers novel biology.</title>
        <authorList>
            <person name="Wiegand S."/>
            <person name="Jogler M."/>
            <person name="Boedeker C."/>
            <person name="Pinto D."/>
            <person name="Vollmers J."/>
            <person name="Rivas-Marin E."/>
            <person name="Kohn T."/>
            <person name="Peeters S.H."/>
            <person name="Heuer A."/>
            <person name="Rast P."/>
            <person name="Oberbeckmann S."/>
            <person name="Bunk B."/>
            <person name="Jeske O."/>
            <person name="Meyerdierks A."/>
            <person name="Storesund J.E."/>
            <person name="Kallscheuer N."/>
            <person name="Luecker S."/>
            <person name="Lage O.M."/>
            <person name="Pohl T."/>
            <person name="Merkel B.J."/>
            <person name="Hornburger P."/>
            <person name="Mueller R.-W."/>
            <person name="Bruemmer F."/>
            <person name="Labrenz M."/>
            <person name="Spormann A.M."/>
            <person name="Op den Camp H."/>
            <person name="Overmann J."/>
            <person name="Amann R."/>
            <person name="Jetten M.S.M."/>
            <person name="Mascher T."/>
            <person name="Medema M.H."/>
            <person name="Devos D.P."/>
            <person name="Kaster A.-K."/>
            <person name="Ovreas L."/>
            <person name="Rohde M."/>
            <person name="Galperin M.Y."/>
            <person name="Jogler C."/>
        </authorList>
    </citation>
    <scope>NUCLEOTIDE SEQUENCE [LARGE SCALE GENOMIC DNA]</scope>
    <source>
        <strain evidence="1 2">FF011L</strain>
    </source>
</reference>
<keyword evidence="2" id="KW-1185">Reference proteome</keyword>
<dbReference type="KEGG" id="rml:FF011L_06820"/>
<gene>
    <name evidence="1" type="ORF">FF011L_06820</name>
</gene>
<evidence type="ECO:0000313" key="2">
    <source>
        <dbReference type="Proteomes" id="UP000320672"/>
    </source>
</evidence>
<name>A0A517MAN1_9BACT</name>
<accession>A0A517MAN1</accession>
<dbReference type="InterPro" id="IPR011990">
    <property type="entry name" value="TPR-like_helical_dom_sf"/>
</dbReference>
<protein>
    <submittedName>
        <fullName evidence="1">Uncharacterized protein</fullName>
    </submittedName>
</protein>
<proteinExistence type="predicted"/>
<dbReference type="Proteomes" id="UP000320672">
    <property type="component" value="Chromosome"/>
</dbReference>
<dbReference type="SUPFAM" id="SSF48452">
    <property type="entry name" value="TPR-like"/>
    <property type="match status" value="1"/>
</dbReference>
<dbReference type="AlphaFoldDB" id="A0A517MAN1"/>
<dbReference type="EMBL" id="CP036262">
    <property type="protein sequence ID" value="QDS91946.1"/>
    <property type="molecule type" value="Genomic_DNA"/>
</dbReference>
<dbReference type="Gene3D" id="1.25.40.10">
    <property type="entry name" value="Tetratricopeptide repeat domain"/>
    <property type="match status" value="1"/>
</dbReference>